<keyword evidence="2" id="KW-1185">Reference proteome</keyword>
<feature type="non-terminal residue" evidence="1">
    <location>
        <position position="58"/>
    </location>
</feature>
<evidence type="ECO:0000313" key="2">
    <source>
        <dbReference type="Proteomes" id="UP001153555"/>
    </source>
</evidence>
<gene>
    <name evidence="1" type="ORF">SHERM_19909</name>
</gene>
<dbReference type="OrthoDB" id="746891at2759"/>
<dbReference type="EMBL" id="CACSLK010023397">
    <property type="protein sequence ID" value="CAA0822437.1"/>
    <property type="molecule type" value="Genomic_DNA"/>
</dbReference>
<evidence type="ECO:0000313" key="1">
    <source>
        <dbReference type="EMBL" id="CAA0822437.1"/>
    </source>
</evidence>
<organism evidence="1 2">
    <name type="scientific">Striga hermonthica</name>
    <name type="common">Purple witchweed</name>
    <name type="synonym">Buchnera hermonthica</name>
    <dbReference type="NCBI Taxonomy" id="68872"/>
    <lineage>
        <taxon>Eukaryota</taxon>
        <taxon>Viridiplantae</taxon>
        <taxon>Streptophyta</taxon>
        <taxon>Embryophyta</taxon>
        <taxon>Tracheophyta</taxon>
        <taxon>Spermatophyta</taxon>
        <taxon>Magnoliopsida</taxon>
        <taxon>eudicotyledons</taxon>
        <taxon>Gunneridae</taxon>
        <taxon>Pentapetalae</taxon>
        <taxon>asterids</taxon>
        <taxon>lamiids</taxon>
        <taxon>Lamiales</taxon>
        <taxon>Orobanchaceae</taxon>
        <taxon>Buchnereae</taxon>
        <taxon>Striga</taxon>
    </lineage>
</organism>
<name>A0A9N7N3U4_STRHE</name>
<feature type="non-terminal residue" evidence="1">
    <location>
        <position position="1"/>
    </location>
</feature>
<protein>
    <submittedName>
        <fullName evidence="1">Uncharacterized protein</fullName>
    </submittedName>
</protein>
<reference evidence="1" key="1">
    <citation type="submission" date="2019-12" db="EMBL/GenBank/DDBJ databases">
        <authorList>
            <person name="Scholes J."/>
        </authorList>
    </citation>
    <scope>NUCLEOTIDE SEQUENCE</scope>
</reference>
<dbReference type="AlphaFoldDB" id="A0A9N7N3U4"/>
<dbReference type="Proteomes" id="UP001153555">
    <property type="component" value="Unassembled WGS sequence"/>
</dbReference>
<sequence length="58" mass="6839">ISSSRVIVFDHKKYVFLRISVREDFDTNITLYVNIERSSSTAAYEYFSAKLLEKREDS</sequence>
<accession>A0A9N7N3U4</accession>
<proteinExistence type="predicted"/>
<comment type="caution">
    <text evidence="1">The sequence shown here is derived from an EMBL/GenBank/DDBJ whole genome shotgun (WGS) entry which is preliminary data.</text>
</comment>